<keyword evidence="2" id="KW-1185">Reference proteome</keyword>
<dbReference type="AlphaFoldDB" id="A0A8H7AW90"/>
<accession>A0A8H7AW90</accession>
<dbReference type="Proteomes" id="UP000606974">
    <property type="component" value="Unassembled WGS sequence"/>
</dbReference>
<organism evidence="1 2">
    <name type="scientific">Endocarpon pusillum</name>
    <dbReference type="NCBI Taxonomy" id="364733"/>
    <lineage>
        <taxon>Eukaryota</taxon>
        <taxon>Fungi</taxon>
        <taxon>Dikarya</taxon>
        <taxon>Ascomycota</taxon>
        <taxon>Pezizomycotina</taxon>
        <taxon>Eurotiomycetes</taxon>
        <taxon>Chaetothyriomycetidae</taxon>
        <taxon>Verrucariales</taxon>
        <taxon>Verrucariaceae</taxon>
        <taxon>Endocarpon</taxon>
    </lineage>
</organism>
<gene>
    <name evidence="1" type="ORF">GJ744_004382</name>
</gene>
<name>A0A8H7AW90_9EURO</name>
<dbReference type="EMBL" id="JAACFV010000002">
    <property type="protein sequence ID" value="KAF7514057.1"/>
    <property type="molecule type" value="Genomic_DNA"/>
</dbReference>
<sequence length="73" mass="8401">MQRIKDQESDHRDIAFKTLAWLTYAFRSLSLKELQHALAIEPGHFELDEELIMDGQSITALAPDLSFLIKVLM</sequence>
<evidence type="ECO:0000313" key="2">
    <source>
        <dbReference type="Proteomes" id="UP000606974"/>
    </source>
</evidence>
<comment type="caution">
    <text evidence="1">The sequence shown here is derived from an EMBL/GenBank/DDBJ whole genome shotgun (WGS) entry which is preliminary data.</text>
</comment>
<dbReference type="OrthoDB" id="195446at2759"/>
<reference evidence="1" key="1">
    <citation type="submission" date="2020-02" db="EMBL/GenBank/DDBJ databases">
        <authorList>
            <person name="Palmer J.M."/>
        </authorList>
    </citation>
    <scope>NUCLEOTIDE SEQUENCE</scope>
    <source>
        <strain evidence="1">EPUS1.4</strain>
        <tissue evidence="1">Thallus</tissue>
    </source>
</reference>
<protein>
    <submittedName>
        <fullName evidence="1">Uncharacterized protein</fullName>
    </submittedName>
</protein>
<evidence type="ECO:0000313" key="1">
    <source>
        <dbReference type="EMBL" id="KAF7514057.1"/>
    </source>
</evidence>
<proteinExistence type="predicted"/>